<evidence type="ECO:0000256" key="1">
    <source>
        <dbReference type="SAM" id="MobiDB-lite"/>
    </source>
</evidence>
<feature type="compositionally biased region" description="Basic and acidic residues" evidence="1">
    <location>
        <begin position="367"/>
        <end position="382"/>
    </location>
</feature>
<keyword evidence="2" id="KW-1133">Transmembrane helix</keyword>
<feature type="transmembrane region" description="Helical" evidence="2">
    <location>
        <begin position="719"/>
        <end position="737"/>
    </location>
</feature>
<gene>
    <name evidence="3" type="ORF">BSAL_25035</name>
</gene>
<name>A0A0S4JLI3_BODSA</name>
<dbReference type="AlphaFoldDB" id="A0A0S4JLI3"/>
<dbReference type="PANTHER" id="PTHR34284:SF1">
    <property type="entry name" value="FG-GAP REPEAT-CONTAINING PROTEIN"/>
    <property type="match status" value="1"/>
</dbReference>
<feature type="compositionally biased region" description="Basic residues" evidence="1">
    <location>
        <begin position="765"/>
        <end position="779"/>
    </location>
</feature>
<feature type="region of interest" description="Disordered" evidence="1">
    <location>
        <begin position="344"/>
        <end position="407"/>
    </location>
</feature>
<reference evidence="4" key="1">
    <citation type="submission" date="2015-09" db="EMBL/GenBank/DDBJ databases">
        <authorList>
            <consortium name="Pathogen Informatics"/>
        </authorList>
    </citation>
    <scope>NUCLEOTIDE SEQUENCE [LARGE SCALE GENOMIC DNA]</scope>
    <source>
        <strain evidence="4">Lake Konstanz</strain>
    </source>
</reference>
<sequence>MRIRDALMVLIAIGGLLFGWLQEGSLHLQRSFTVTMTDSDVLIHTYPKPVVVDLHGDGKPVLLACPRSDILAIYPTHFARRNFENVFVHLGVQKQVQVYSTIVGFAAGKIGLLETVTRKDSPSVESPAAAIAKERVVIAVVTDDYRIEMLDANLQTMWSTSIVPLNEAGILLHHAAITLLPERIYAPDHGTVVVSVNVAGANGTEHVLVSAFAADSGELRWRHIADEYRPAYGTFNGKDEEEDTSDEAPLPPQLDKTSDDAGKSGNNNTKNATAAVTSPVATEKNTFAADNKLRMSPSTLAAETTDYHWTKFREAIIGAMPHVYSHSWNEEIQPHVFFHAKNRAKKQPGNHLHGAGSSNNRYKDRRVHLDTNDVGELGERATKNGGGSSSSRRGGATSGTSTSIPLSHHPNVVVLHRKDAVEVLHLYTGKRITRVYPLHKNTVYHDVDDDFHLDAVSNLFGSHSTMHHRHGVDVTVDCLGVVTSNVPQGQDAMYNATICDTEGLLSGLKFVNGFLHGDEPTEHPQLDPLSLIGSRNVASTTTHGVTPVVVQHHLRKGRDLFKVQRHAIFMIDSGLVTCLDPVTKRVMWRVQTEATFPDLRKAEEEEVSIGLHSEEDKMTRLRKFPHLAKYSLHQHDVTVHSAKQRYREADPFVLAVGEKHLVSINARSGEIAETIDLEQAPVAPSMIVDVNGDGVNDVLVFSANTIYGFVVQPRSATSTVAMLMLLMVGVLVTLVVAREMREHDGEAEILPGGAFSGSGADGHHAAQHRGPHKVKRSTD</sequence>
<dbReference type="Proteomes" id="UP000051952">
    <property type="component" value="Unassembled WGS sequence"/>
</dbReference>
<organism evidence="3 4">
    <name type="scientific">Bodo saltans</name>
    <name type="common">Flagellated protozoan</name>
    <dbReference type="NCBI Taxonomy" id="75058"/>
    <lineage>
        <taxon>Eukaryota</taxon>
        <taxon>Discoba</taxon>
        <taxon>Euglenozoa</taxon>
        <taxon>Kinetoplastea</taxon>
        <taxon>Metakinetoplastina</taxon>
        <taxon>Eubodonida</taxon>
        <taxon>Bodonidae</taxon>
        <taxon>Bodo</taxon>
    </lineage>
</organism>
<dbReference type="VEuPathDB" id="TriTrypDB:BSAL_25035"/>
<feature type="compositionally biased region" description="Low complexity" evidence="1">
    <location>
        <begin position="263"/>
        <end position="275"/>
    </location>
</feature>
<keyword evidence="4" id="KW-1185">Reference proteome</keyword>
<evidence type="ECO:0000256" key="2">
    <source>
        <dbReference type="SAM" id="Phobius"/>
    </source>
</evidence>
<keyword evidence="2" id="KW-0812">Transmembrane</keyword>
<keyword evidence="2" id="KW-0472">Membrane</keyword>
<accession>A0A0S4JLI3</accession>
<dbReference type="EMBL" id="CYKH01001793">
    <property type="protein sequence ID" value="CUG90107.1"/>
    <property type="molecule type" value="Genomic_DNA"/>
</dbReference>
<protein>
    <submittedName>
        <fullName evidence="3">Membrane-associated protein, putative</fullName>
    </submittedName>
</protein>
<evidence type="ECO:0000313" key="4">
    <source>
        <dbReference type="Proteomes" id="UP000051952"/>
    </source>
</evidence>
<dbReference type="OMA" id="HRYAHPW"/>
<evidence type="ECO:0000313" key="3">
    <source>
        <dbReference type="EMBL" id="CUG90107.1"/>
    </source>
</evidence>
<feature type="region of interest" description="Disordered" evidence="1">
    <location>
        <begin position="232"/>
        <end position="278"/>
    </location>
</feature>
<dbReference type="OrthoDB" id="270568at2759"/>
<proteinExistence type="predicted"/>
<feature type="compositionally biased region" description="Low complexity" evidence="1">
    <location>
        <begin position="389"/>
        <end position="403"/>
    </location>
</feature>
<feature type="region of interest" description="Disordered" evidence="1">
    <location>
        <begin position="749"/>
        <end position="779"/>
    </location>
</feature>
<dbReference type="PANTHER" id="PTHR34284">
    <property type="entry name" value="FG-GAP REPEAT-CONTAINING PROTEIN"/>
    <property type="match status" value="1"/>
</dbReference>